<proteinExistence type="predicted"/>
<dbReference type="Proteomes" id="UP000255297">
    <property type="component" value="Unassembled WGS sequence"/>
</dbReference>
<protein>
    <submittedName>
        <fullName evidence="1">Uncharacterized protein</fullName>
    </submittedName>
</protein>
<gene>
    <name evidence="1" type="ORF">NCTC11532_00829</name>
</gene>
<accession>A0A378LPG6</accession>
<dbReference type="OrthoDB" id="5652474at2"/>
<evidence type="ECO:0000313" key="2">
    <source>
        <dbReference type="Proteomes" id="UP000255297"/>
    </source>
</evidence>
<name>A0A378LPG6_9GAMM</name>
<evidence type="ECO:0000313" key="1">
    <source>
        <dbReference type="EMBL" id="STY28654.1"/>
    </source>
</evidence>
<dbReference type="AlphaFoldDB" id="A0A378LPG6"/>
<sequence>MDISFLVGFFTGCFSTALIGGRVKEFIQHRKKLENITHKKIMDLEKLFHEYPDLMNSIKKDISNPHSKNIREFLVVEKDAILNSLVPRFRYELSPDILPALNKLEDLGYIEKIKNNCLHYKIKEDFIRQLLSTPKGSIDSLCPGGAV</sequence>
<dbReference type="RefSeq" id="WP_031567992.1">
    <property type="nucleotide sequence ID" value="NZ_CAAAIS010000011.1"/>
</dbReference>
<keyword evidence="2" id="KW-1185">Reference proteome</keyword>
<reference evidence="1 2" key="1">
    <citation type="submission" date="2018-06" db="EMBL/GenBank/DDBJ databases">
        <authorList>
            <consortium name="Pathogen Informatics"/>
            <person name="Doyle S."/>
        </authorList>
    </citation>
    <scope>NUCLEOTIDE SEQUENCE [LARGE SCALE GENOMIC DNA]</scope>
    <source>
        <strain evidence="1 2">NCTC11532</strain>
    </source>
</reference>
<dbReference type="EMBL" id="UGPB01000001">
    <property type="protein sequence ID" value="STY28654.1"/>
    <property type="molecule type" value="Genomic_DNA"/>
</dbReference>
<organism evidence="1 2">
    <name type="scientific">Legionella wadsworthii</name>
    <dbReference type="NCBI Taxonomy" id="28088"/>
    <lineage>
        <taxon>Bacteria</taxon>
        <taxon>Pseudomonadati</taxon>
        <taxon>Pseudomonadota</taxon>
        <taxon>Gammaproteobacteria</taxon>
        <taxon>Legionellales</taxon>
        <taxon>Legionellaceae</taxon>
        <taxon>Legionella</taxon>
    </lineage>
</organism>